<dbReference type="InParanoid" id="A0A7M7K9L5"/>
<dbReference type="OrthoDB" id="10533933at2759"/>
<protein>
    <submittedName>
        <fullName evidence="2">Uncharacterized protein</fullName>
    </submittedName>
</protein>
<accession>A0A7M7K9L5</accession>
<dbReference type="Proteomes" id="UP000594260">
    <property type="component" value="Unplaced"/>
</dbReference>
<proteinExistence type="predicted"/>
<feature type="region of interest" description="Disordered" evidence="1">
    <location>
        <begin position="568"/>
        <end position="594"/>
    </location>
</feature>
<organism evidence="2 3">
    <name type="scientific">Varroa destructor</name>
    <name type="common">Honeybee mite</name>
    <dbReference type="NCBI Taxonomy" id="109461"/>
    <lineage>
        <taxon>Eukaryota</taxon>
        <taxon>Metazoa</taxon>
        <taxon>Ecdysozoa</taxon>
        <taxon>Arthropoda</taxon>
        <taxon>Chelicerata</taxon>
        <taxon>Arachnida</taxon>
        <taxon>Acari</taxon>
        <taxon>Parasitiformes</taxon>
        <taxon>Mesostigmata</taxon>
        <taxon>Gamasina</taxon>
        <taxon>Dermanyssoidea</taxon>
        <taxon>Varroidae</taxon>
        <taxon>Varroa</taxon>
    </lineage>
</organism>
<dbReference type="EnsemblMetazoa" id="XM_022806801">
    <property type="protein sequence ID" value="XP_022662536"/>
    <property type="gene ID" value="LOC111250881"/>
</dbReference>
<evidence type="ECO:0000313" key="2">
    <source>
        <dbReference type="EnsemblMetazoa" id="XP_022662537"/>
    </source>
</evidence>
<reference evidence="2" key="1">
    <citation type="submission" date="2021-01" db="UniProtKB">
        <authorList>
            <consortium name="EnsemblMetazoa"/>
        </authorList>
    </citation>
    <scope>IDENTIFICATION</scope>
</reference>
<dbReference type="AlphaFoldDB" id="A0A7M7K9L5"/>
<feature type="region of interest" description="Disordered" evidence="1">
    <location>
        <begin position="390"/>
        <end position="409"/>
    </location>
</feature>
<name>A0A7M7K9L5_VARDE</name>
<feature type="compositionally biased region" description="Polar residues" evidence="1">
    <location>
        <begin position="235"/>
        <end position="246"/>
    </location>
</feature>
<evidence type="ECO:0000313" key="3">
    <source>
        <dbReference type="Proteomes" id="UP000594260"/>
    </source>
</evidence>
<feature type="compositionally biased region" description="Polar residues" evidence="1">
    <location>
        <begin position="729"/>
        <end position="738"/>
    </location>
</feature>
<feature type="compositionally biased region" description="Polar residues" evidence="1">
    <location>
        <begin position="568"/>
        <end position="580"/>
    </location>
</feature>
<dbReference type="RefSeq" id="XP_022662536.1">
    <property type="nucleotide sequence ID" value="XM_022806801.1"/>
</dbReference>
<feature type="region of interest" description="Disordered" evidence="1">
    <location>
        <begin position="673"/>
        <end position="746"/>
    </location>
</feature>
<feature type="compositionally biased region" description="Low complexity" evidence="1">
    <location>
        <begin position="714"/>
        <end position="728"/>
    </location>
</feature>
<keyword evidence="3" id="KW-1185">Reference proteome</keyword>
<feature type="compositionally biased region" description="Low complexity" evidence="1">
    <location>
        <begin position="581"/>
        <end position="594"/>
    </location>
</feature>
<feature type="region of interest" description="Disordered" evidence="1">
    <location>
        <begin position="204"/>
        <end position="273"/>
    </location>
</feature>
<sequence>MIDENPDFTHGLNWSVDTSFSRKTSLLEDEREPLELMLDSDVTQQSMDSLDGFNSEAELIKLERCRTIPVSALYDAMRHAEERNRQKLASSRSLSMSSLGSLWDQDYKQRATDYTRELQERENTTNDDDDKLPDKENADPGVLVSQKEQSPPIPIQHSFRLHTPIPEEDCCSSGSNESITYVFMNPQPLPGNGQSDCSDMISFPSSTSSTFGHPLISGHAPASNPSSTFHHRQHQSQNTSRRVISSDNDDYEEFAKRKSSGLPESLPHGVGEQPRTLSMDSIDVEHCMNFINRAELLPTQHENYQDPQMTHAGYQEAPNGYNVETPHTTLERHGTAAGRRLHRENSGIHIESTDHEYPGIEPTPYQVDSAATDLETTGPECPPRLWSLLHRPQHHPTHSHDSGSDYDGNDLPSYRVASLQRPPSQVTRRSSAKIRRKPLRTRAIETQTDEDLTGYSSQPSSPGISRKAVVIFRSFSDESYALMRSITSGGPLNQATEQLAAQGHLEPAVHLLTEVVSLMKMMMANLPSQRCRDCQRCKCCLTKRQDPISLDDRPNSLKSVEHPNFLNLSSLSDTASSDPESTGPAAPASATTPSTAFREGFLIERFRQSRLDRIATACSQSELDAELDLGAPDSLTCDAREGTHLSGASTPTDEFRAFPSLTQLTMQKAAQTGCIGDKMSPTNTADSGISNRWESHGSSCGSTGSRGRNDTPASSESMSGGPSSLSSPDNTPDSSLSRVRTAETESPVLTHWAQLADEPVRTSTPLCSLTTWVEQAKHNGRPFDYYSDQNTQVPTVHANSGNGPTELNISRKTARSKLSRYEYSVDELDSITITPAREVTRPSKLALMKEREQQAERFRNEECRKLPWQLPLEDCQHLDSPKNKKPLDELKKKWQIPYDLIPNDNYLPLPTHTRLRCSPGAPPQGL</sequence>
<dbReference type="RefSeq" id="XP_022662537.1">
    <property type="nucleotide sequence ID" value="XM_022806802.1"/>
</dbReference>
<dbReference type="KEGG" id="vde:111250881"/>
<evidence type="ECO:0000256" key="1">
    <source>
        <dbReference type="SAM" id="MobiDB-lite"/>
    </source>
</evidence>
<dbReference type="EnsemblMetazoa" id="XM_022806802">
    <property type="protein sequence ID" value="XP_022662537"/>
    <property type="gene ID" value="LOC111250881"/>
</dbReference>
<feature type="compositionally biased region" description="Polar residues" evidence="1">
    <location>
        <begin position="680"/>
        <end position="692"/>
    </location>
</feature>
<feature type="compositionally biased region" description="Low complexity" evidence="1">
    <location>
        <begin position="696"/>
        <end position="706"/>
    </location>
</feature>
<feature type="region of interest" description="Disordered" evidence="1">
    <location>
        <begin position="116"/>
        <end position="156"/>
    </location>
</feature>
<dbReference type="GeneID" id="111250881"/>